<feature type="transmembrane region" description="Helical" evidence="1">
    <location>
        <begin position="109"/>
        <end position="129"/>
    </location>
</feature>
<keyword evidence="1" id="KW-1133">Transmembrane helix</keyword>
<evidence type="ECO:0000256" key="1">
    <source>
        <dbReference type="SAM" id="Phobius"/>
    </source>
</evidence>
<protein>
    <recommendedName>
        <fullName evidence="4">Integral membrane protein</fullName>
    </recommendedName>
</protein>
<dbReference type="Proteomes" id="UP001241758">
    <property type="component" value="Unassembled WGS sequence"/>
</dbReference>
<comment type="caution">
    <text evidence="2">The sequence shown here is derived from an EMBL/GenBank/DDBJ whole genome shotgun (WGS) entry which is preliminary data.</text>
</comment>
<accession>A0ABT6X1S0</accession>
<organism evidence="2 3">
    <name type="scientific">Actinoplanes sandaracinus</name>
    <dbReference type="NCBI Taxonomy" id="3045177"/>
    <lineage>
        <taxon>Bacteria</taxon>
        <taxon>Bacillati</taxon>
        <taxon>Actinomycetota</taxon>
        <taxon>Actinomycetes</taxon>
        <taxon>Micromonosporales</taxon>
        <taxon>Micromonosporaceae</taxon>
        <taxon>Actinoplanes</taxon>
    </lineage>
</organism>
<feature type="transmembrane region" description="Helical" evidence="1">
    <location>
        <begin position="78"/>
        <end position="97"/>
    </location>
</feature>
<keyword evidence="1" id="KW-0472">Membrane</keyword>
<name>A0ABT6X1S0_9ACTN</name>
<feature type="transmembrane region" description="Helical" evidence="1">
    <location>
        <begin position="217"/>
        <end position="235"/>
    </location>
</feature>
<reference evidence="2 3" key="1">
    <citation type="submission" date="2023-05" db="EMBL/GenBank/DDBJ databases">
        <title>Actinoplanes sp. NEAU-A12 genome sequencing.</title>
        <authorList>
            <person name="Wang Z.-S."/>
        </authorList>
    </citation>
    <scope>NUCLEOTIDE SEQUENCE [LARGE SCALE GENOMIC DNA]</scope>
    <source>
        <strain evidence="2 3">NEAU-A12</strain>
    </source>
</reference>
<feature type="transmembrane region" description="Helical" evidence="1">
    <location>
        <begin position="250"/>
        <end position="271"/>
    </location>
</feature>
<feature type="transmembrane region" description="Helical" evidence="1">
    <location>
        <begin position="54"/>
        <end position="73"/>
    </location>
</feature>
<proteinExistence type="predicted"/>
<gene>
    <name evidence="2" type="ORF">QLQ12_46055</name>
</gene>
<feature type="transmembrane region" description="Helical" evidence="1">
    <location>
        <begin position="186"/>
        <end position="205"/>
    </location>
</feature>
<evidence type="ECO:0000313" key="2">
    <source>
        <dbReference type="EMBL" id="MDI6105959.1"/>
    </source>
</evidence>
<sequence length="287" mass="29721">MAWSDAGPPRLSRWQEAAAVLAVVVTVVLAARQWRPLIEAGSFAARPGEWPLVAPHAWPRAAGWTVICVAVLLRRRTVALLGAWTAVLLEIVVVTVGAGDNSGAPLDLIAWPLLLALTATLLVSVSGDAAHPWVLPGRHAYGTLAAAAAVTALTALAIPLLGDHYGPPADPADVGRHVAFDVPSNLARLVAGATFVSVLVLAVASVSGVRRDVAARLYPLVAAGLAGFVVAQLGLPRPFNVWDGPVLSPSAQAVTLVIALSLIAAAGFLWVRSMDRSAHRSTHPAVS</sequence>
<feature type="transmembrane region" description="Helical" evidence="1">
    <location>
        <begin position="141"/>
        <end position="161"/>
    </location>
</feature>
<evidence type="ECO:0000313" key="3">
    <source>
        <dbReference type="Proteomes" id="UP001241758"/>
    </source>
</evidence>
<keyword evidence="1" id="KW-0812">Transmembrane</keyword>
<dbReference type="RefSeq" id="WP_282767422.1">
    <property type="nucleotide sequence ID" value="NZ_JASCTH010000064.1"/>
</dbReference>
<keyword evidence="3" id="KW-1185">Reference proteome</keyword>
<evidence type="ECO:0008006" key="4">
    <source>
        <dbReference type="Google" id="ProtNLM"/>
    </source>
</evidence>
<dbReference type="EMBL" id="JASCTH010000064">
    <property type="protein sequence ID" value="MDI6105959.1"/>
    <property type="molecule type" value="Genomic_DNA"/>
</dbReference>